<name>A0ABY6AZZ9_9BURK</name>
<keyword evidence="1" id="KW-1133">Transmembrane helix</keyword>
<dbReference type="Pfam" id="PF05656">
    <property type="entry name" value="DUF805"/>
    <property type="match status" value="1"/>
</dbReference>
<dbReference type="PANTHER" id="PTHR34980">
    <property type="entry name" value="INNER MEMBRANE PROTEIN-RELATED-RELATED"/>
    <property type="match status" value="1"/>
</dbReference>
<evidence type="ECO:0000313" key="3">
    <source>
        <dbReference type="Proteomes" id="UP001064933"/>
    </source>
</evidence>
<feature type="transmembrane region" description="Helical" evidence="1">
    <location>
        <begin position="26"/>
        <end position="43"/>
    </location>
</feature>
<feature type="transmembrane region" description="Helical" evidence="1">
    <location>
        <begin position="74"/>
        <end position="95"/>
    </location>
</feature>
<sequence>MNFTDAVKTCFSKYADFTGVASRSEYWWFTLFIILAAMVTSLISDKLAAVLWVAILLPSFAVAARRLHDIDRSGWWQLISLIPLIGGLILLYWLVQPSGPNRYVGGVDTPGASV</sequence>
<keyword evidence="3" id="KW-1185">Reference proteome</keyword>
<dbReference type="InterPro" id="IPR008523">
    <property type="entry name" value="DUF805"/>
</dbReference>
<dbReference type="EMBL" id="CP104562">
    <property type="protein sequence ID" value="UXH77299.1"/>
    <property type="molecule type" value="Genomic_DNA"/>
</dbReference>
<dbReference type="RefSeq" id="WP_261757041.1">
    <property type="nucleotide sequence ID" value="NZ_CP104562.2"/>
</dbReference>
<protein>
    <submittedName>
        <fullName evidence="2">DUF805 domain-containing protein</fullName>
    </submittedName>
</protein>
<accession>A0ABY6AZZ9</accession>
<keyword evidence="1" id="KW-0472">Membrane</keyword>
<reference evidence="2" key="1">
    <citation type="submission" date="2022-10" db="EMBL/GenBank/DDBJ databases">
        <title>Characterization and whole genome sequencing of a new Roseateles species, isolated from fresh water.</title>
        <authorList>
            <person name="Guliayeva D.Y."/>
            <person name="Akhremchuk A.E."/>
            <person name="Sikolenko M.A."/>
            <person name="Valentovich L.N."/>
            <person name="Sidarenka A.V."/>
        </authorList>
    </citation>
    <scope>NUCLEOTIDE SEQUENCE</scope>
    <source>
        <strain evidence="2">BIM B-1768</strain>
    </source>
</reference>
<keyword evidence="1" id="KW-0812">Transmembrane</keyword>
<dbReference type="PANTHER" id="PTHR34980:SF2">
    <property type="entry name" value="INNER MEMBRANE PROTEIN YHAH-RELATED"/>
    <property type="match status" value="1"/>
</dbReference>
<gene>
    <name evidence="2" type="ORF">N4261_20145</name>
</gene>
<dbReference type="Proteomes" id="UP001064933">
    <property type="component" value="Chromosome"/>
</dbReference>
<organism evidence="2 3">
    <name type="scientific">Roseateles amylovorans</name>
    <dbReference type="NCBI Taxonomy" id="2978473"/>
    <lineage>
        <taxon>Bacteria</taxon>
        <taxon>Pseudomonadati</taxon>
        <taxon>Pseudomonadota</taxon>
        <taxon>Betaproteobacteria</taxon>
        <taxon>Burkholderiales</taxon>
        <taxon>Sphaerotilaceae</taxon>
        <taxon>Roseateles</taxon>
    </lineage>
</organism>
<feature type="transmembrane region" description="Helical" evidence="1">
    <location>
        <begin position="50"/>
        <end position="68"/>
    </location>
</feature>
<evidence type="ECO:0000256" key="1">
    <source>
        <dbReference type="SAM" id="Phobius"/>
    </source>
</evidence>
<evidence type="ECO:0000313" key="2">
    <source>
        <dbReference type="EMBL" id="UXH77299.1"/>
    </source>
</evidence>
<proteinExistence type="predicted"/>